<reference evidence="5" key="1">
    <citation type="submission" date="2021-01" db="EMBL/GenBank/DDBJ databases">
        <authorList>
            <person name="Kaushik A."/>
        </authorList>
    </citation>
    <scope>NUCLEOTIDE SEQUENCE</scope>
    <source>
        <strain evidence="5">AG1-1C</strain>
    </source>
</reference>
<dbReference type="InterPro" id="IPR051610">
    <property type="entry name" value="GPI/OXD"/>
</dbReference>
<dbReference type="InterPro" id="IPR006045">
    <property type="entry name" value="Cupin_1"/>
</dbReference>
<feature type="region of interest" description="Disordered" evidence="2">
    <location>
        <begin position="20"/>
        <end position="46"/>
    </location>
</feature>
<evidence type="ECO:0000313" key="6">
    <source>
        <dbReference type="Proteomes" id="UP000663846"/>
    </source>
</evidence>
<dbReference type="Gene3D" id="2.60.120.10">
    <property type="entry name" value="Jelly Rolls"/>
    <property type="match status" value="2"/>
</dbReference>
<dbReference type="PANTHER" id="PTHR35848">
    <property type="entry name" value="OXALATE-BINDING PROTEIN"/>
    <property type="match status" value="1"/>
</dbReference>
<evidence type="ECO:0000313" key="5">
    <source>
        <dbReference type="EMBL" id="CAE6463880.1"/>
    </source>
</evidence>
<dbReference type="PANTHER" id="PTHR35848:SF9">
    <property type="entry name" value="SLL1358 PROTEIN"/>
    <property type="match status" value="1"/>
</dbReference>
<organism evidence="5 6">
    <name type="scientific">Rhizoctonia solani</name>
    <dbReference type="NCBI Taxonomy" id="456999"/>
    <lineage>
        <taxon>Eukaryota</taxon>
        <taxon>Fungi</taxon>
        <taxon>Dikarya</taxon>
        <taxon>Basidiomycota</taxon>
        <taxon>Agaricomycotina</taxon>
        <taxon>Agaricomycetes</taxon>
        <taxon>Cantharellales</taxon>
        <taxon>Ceratobasidiaceae</taxon>
        <taxon>Rhizoctonia</taxon>
    </lineage>
</organism>
<dbReference type="InterPro" id="IPR011051">
    <property type="entry name" value="RmlC_Cupin_sf"/>
</dbReference>
<evidence type="ECO:0000256" key="3">
    <source>
        <dbReference type="SAM" id="SignalP"/>
    </source>
</evidence>
<comment type="caution">
    <text evidence="5">The sequence shown here is derived from an EMBL/GenBank/DDBJ whole genome shotgun (WGS) entry which is preliminary data.</text>
</comment>
<keyword evidence="1" id="KW-0479">Metal-binding</keyword>
<evidence type="ECO:0000256" key="1">
    <source>
        <dbReference type="ARBA" id="ARBA00022723"/>
    </source>
</evidence>
<name>A0A8H3BQE9_9AGAM</name>
<dbReference type="SUPFAM" id="SSF51182">
    <property type="entry name" value="RmlC-like cupins"/>
    <property type="match status" value="1"/>
</dbReference>
<dbReference type="CDD" id="cd20305">
    <property type="entry name" value="cupin_OxDC_C"/>
    <property type="match status" value="1"/>
</dbReference>
<evidence type="ECO:0000259" key="4">
    <source>
        <dbReference type="SMART" id="SM00835"/>
    </source>
</evidence>
<dbReference type="OrthoDB" id="2100241at2759"/>
<dbReference type="Pfam" id="PF00190">
    <property type="entry name" value="Cupin_1"/>
    <property type="match status" value="2"/>
</dbReference>
<dbReference type="EMBL" id="CAJMWS010000801">
    <property type="protein sequence ID" value="CAE6463880.1"/>
    <property type="molecule type" value="Genomic_DNA"/>
</dbReference>
<proteinExistence type="predicted"/>
<feature type="domain" description="Cupin type-1" evidence="4">
    <location>
        <begin position="123"/>
        <end position="290"/>
    </location>
</feature>
<gene>
    <name evidence="5" type="ORF">RDB_LOCUS163678</name>
</gene>
<accession>A0A8H3BQE9</accession>
<dbReference type="GO" id="GO:0046872">
    <property type="term" value="F:metal ion binding"/>
    <property type="evidence" value="ECO:0007669"/>
    <property type="project" value="UniProtKB-KW"/>
</dbReference>
<feature type="signal peptide" evidence="3">
    <location>
        <begin position="1"/>
        <end position="15"/>
    </location>
</feature>
<evidence type="ECO:0000256" key="2">
    <source>
        <dbReference type="SAM" id="MobiDB-lite"/>
    </source>
</evidence>
<dbReference type="InterPro" id="IPR014710">
    <property type="entry name" value="RmlC-like_jellyroll"/>
</dbReference>
<keyword evidence="3" id="KW-0732">Signal</keyword>
<dbReference type="SMART" id="SM00835">
    <property type="entry name" value="Cupin_1"/>
    <property type="match status" value="1"/>
</dbReference>
<sequence>MLFIPLLALATYAAAAPAGTSSSLSLTSTSTPGSSAASTGTSAAAVPSPTVAYASDDPNYSYLDQYESGTPEPIIGAAGANILGPQNIPLERQSPDFMAPPTTDSGSVQNVKWPMAISHNRVQDGGWARQQNEHDMPLATAMAGVNMRLKAGAIRELHWHVTAEWGYVIAGSCRVNVVDQLGRNYLADVVRELHWHPTQPEWTFYLEGNARVTVFASSGNARTFDYQAGDIGYVPPTFGHYVENTGNTTMKYLEIFKTDKYEDISLNQWLALTPPEMVKAHLQLDDETISQLQKVKPIVVGPGEW</sequence>
<dbReference type="AlphaFoldDB" id="A0A8H3BQE9"/>
<protein>
    <recommendedName>
        <fullName evidence="4">Cupin type-1 domain-containing protein</fullName>
    </recommendedName>
</protein>
<feature type="chain" id="PRO_5034916483" description="Cupin type-1 domain-containing protein" evidence="3">
    <location>
        <begin position="16"/>
        <end position="305"/>
    </location>
</feature>
<dbReference type="Proteomes" id="UP000663846">
    <property type="component" value="Unassembled WGS sequence"/>
</dbReference>